<name>A0ABD5YN07_9EURY</name>
<dbReference type="EMBL" id="JBHTAX010000001">
    <property type="protein sequence ID" value="MFC7188536.1"/>
    <property type="molecule type" value="Genomic_DNA"/>
</dbReference>
<feature type="transmembrane region" description="Helical" evidence="2">
    <location>
        <begin position="6"/>
        <end position="25"/>
    </location>
</feature>
<keyword evidence="2" id="KW-0812">Transmembrane</keyword>
<reference evidence="3 4" key="1">
    <citation type="journal article" date="2019" name="Int. J. Syst. Evol. Microbiol.">
        <title>The Global Catalogue of Microorganisms (GCM) 10K type strain sequencing project: providing services to taxonomists for standard genome sequencing and annotation.</title>
        <authorList>
            <consortium name="The Broad Institute Genomics Platform"/>
            <consortium name="The Broad Institute Genome Sequencing Center for Infectious Disease"/>
            <person name="Wu L."/>
            <person name="Ma J."/>
        </authorList>
    </citation>
    <scope>NUCLEOTIDE SEQUENCE [LARGE SCALE GENOMIC DNA]</scope>
    <source>
        <strain evidence="3 4">RDMS1</strain>
    </source>
</reference>
<comment type="caution">
    <text evidence="3">The sequence shown here is derived from an EMBL/GenBank/DDBJ whole genome shotgun (WGS) entry which is preliminary data.</text>
</comment>
<keyword evidence="4" id="KW-1185">Reference proteome</keyword>
<accession>A0ABD5YN07</accession>
<keyword evidence="2" id="KW-0472">Membrane</keyword>
<feature type="transmembrane region" description="Helical" evidence="2">
    <location>
        <begin position="67"/>
        <end position="88"/>
    </location>
</feature>
<dbReference type="RefSeq" id="WP_248903954.1">
    <property type="nucleotide sequence ID" value="NZ_CP109979.1"/>
</dbReference>
<sequence length="159" mass="16154">MVEINYLVSTLLMGLFLLAIVVVIARLRSVSETATASGGRSTASELPDITPSARSTETVSSEIPPTWIIGFLLLVLAAGAGSVLFIGASSLPSIGIGTQMAGIGLAIVIGGLVCGYFVSGIYLSLRSHGRKSAEATGVAIWLLGLLGVGVIVVNLLLGS</sequence>
<proteinExistence type="predicted"/>
<feature type="region of interest" description="Disordered" evidence="1">
    <location>
        <begin position="37"/>
        <end position="57"/>
    </location>
</feature>
<evidence type="ECO:0000256" key="1">
    <source>
        <dbReference type="SAM" id="MobiDB-lite"/>
    </source>
</evidence>
<dbReference type="GeneID" id="76198075"/>
<feature type="transmembrane region" description="Helical" evidence="2">
    <location>
        <begin position="137"/>
        <end position="157"/>
    </location>
</feature>
<protein>
    <submittedName>
        <fullName evidence="3">Uncharacterized protein</fullName>
    </submittedName>
</protein>
<feature type="transmembrane region" description="Helical" evidence="2">
    <location>
        <begin position="100"/>
        <end position="125"/>
    </location>
</feature>
<evidence type="ECO:0000313" key="4">
    <source>
        <dbReference type="Proteomes" id="UP001596417"/>
    </source>
</evidence>
<keyword evidence="2" id="KW-1133">Transmembrane helix</keyword>
<dbReference type="AlphaFoldDB" id="A0ABD5YN07"/>
<dbReference type="Proteomes" id="UP001596417">
    <property type="component" value="Unassembled WGS sequence"/>
</dbReference>
<evidence type="ECO:0000256" key="2">
    <source>
        <dbReference type="SAM" id="Phobius"/>
    </source>
</evidence>
<gene>
    <name evidence="3" type="ORF">ACFQL7_00800</name>
</gene>
<evidence type="ECO:0000313" key="3">
    <source>
        <dbReference type="EMBL" id="MFC7188536.1"/>
    </source>
</evidence>
<organism evidence="3 4">
    <name type="scientific">Halocatena marina</name>
    <dbReference type="NCBI Taxonomy" id="2934937"/>
    <lineage>
        <taxon>Archaea</taxon>
        <taxon>Methanobacteriati</taxon>
        <taxon>Methanobacteriota</taxon>
        <taxon>Stenosarchaea group</taxon>
        <taxon>Halobacteria</taxon>
        <taxon>Halobacteriales</taxon>
        <taxon>Natronomonadaceae</taxon>
        <taxon>Halocatena</taxon>
    </lineage>
</organism>